<gene>
    <name evidence="3" type="ORF">OSB04_018865</name>
</gene>
<comment type="caution">
    <text evidence="3">The sequence shown here is derived from an EMBL/GenBank/DDBJ whole genome shotgun (WGS) entry which is preliminary data.</text>
</comment>
<evidence type="ECO:0000313" key="4">
    <source>
        <dbReference type="Proteomes" id="UP001172457"/>
    </source>
</evidence>
<feature type="region of interest" description="Disordered" evidence="1">
    <location>
        <begin position="1"/>
        <end position="35"/>
    </location>
</feature>
<dbReference type="AlphaFoldDB" id="A0AA38W2A9"/>
<dbReference type="EMBL" id="JARYMX010000005">
    <property type="protein sequence ID" value="KAJ9546322.1"/>
    <property type="molecule type" value="Genomic_DNA"/>
</dbReference>
<protein>
    <recommendedName>
        <fullName evidence="2">DUF4283 domain-containing protein</fullName>
    </recommendedName>
</protein>
<sequence length="680" mass="76521">MTADRQPDPPMTRNSARKNGQKKGAASPALSASIPATTAAVPACGGADGVRPTEGHPAVASFCQTNSTTAASFFSPVSQSPPSPTIVTPSLTTTAAAPPLEPLPDVVVIKQIPPPLPYLSRIRRRMWLRRGHWLLPRRQLWWHRRELRGVDGEVGSFQQILKVVSGSRGHQQQEHSSPLLSPAAALVSSFLASPVGMGSGRGINFPAASTSENLDEVGSDVGKEPIPSEEKQPNIFLRKVPTSCDVKVKLKYYPPVVTELGTRRAIIPDELIQKQANEWTLTLAGYFLGKRLAFPFVQYHVRRMWKKYGLTDVILNDQGYFFFKFNSDQGLNFVFENGPWLFNSMPIFIQKWQPGLSFDKPEPKIVPLWVNIYGLPLDVWDYEIISRIASVGGEPVSVDRYTDEMCETKSVRANFARVLVNVSADYELPSDIDAIILGKLKKFKTEFLRKPKRCSHCKVFGHDFDMCVVRPRTVDEVEKNKPLSCDVGESSKPKDDGFKFPKRKKKPKQIVAPLKVGPKVAFNTGIKINQRYVPETNLPTTDLLDKGKVSNQFTVLEEDPQWILDKKEVDDFIEKRCVGLEPVIINSWSRTKLDYFIGRWEIVFGKELDGTLRGFTLSDQQIISDDDGTDSEFENDVEYLEDEHLGATLETPFDTWLQQKQDIDRRIDERDWPTVTQMTT</sequence>
<name>A0AA38W2A9_9ASTR</name>
<dbReference type="PANTHER" id="PTHR31286:SF180">
    <property type="entry name" value="OS10G0362600 PROTEIN"/>
    <property type="match status" value="1"/>
</dbReference>
<evidence type="ECO:0000313" key="3">
    <source>
        <dbReference type="EMBL" id="KAJ9546322.1"/>
    </source>
</evidence>
<keyword evidence="4" id="KW-1185">Reference proteome</keyword>
<proteinExistence type="predicted"/>
<dbReference type="Pfam" id="PF14111">
    <property type="entry name" value="DUF4283"/>
    <property type="match status" value="1"/>
</dbReference>
<feature type="domain" description="DUF4283" evidence="2">
    <location>
        <begin position="276"/>
        <end position="359"/>
    </location>
</feature>
<accession>A0AA38W2A9</accession>
<organism evidence="3 4">
    <name type="scientific">Centaurea solstitialis</name>
    <name type="common">yellow star-thistle</name>
    <dbReference type="NCBI Taxonomy" id="347529"/>
    <lineage>
        <taxon>Eukaryota</taxon>
        <taxon>Viridiplantae</taxon>
        <taxon>Streptophyta</taxon>
        <taxon>Embryophyta</taxon>
        <taxon>Tracheophyta</taxon>
        <taxon>Spermatophyta</taxon>
        <taxon>Magnoliopsida</taxon>
        <taxon>eudicotyledons</taxon>
        <taxon>Gunneridae</taxon>
        <taxon>Pentapetalae</taxon>
        <taxon>asterids</taxon>
        <taxon>campanulids</taxon>
        <taxon>Asterales</taxon>
        <taxon>Asteraceae</taxon>
        <taxon>Carduoideae</taxon>
        <taxon>Cardueae</taxon>
        <taxon>Centaureinae</taxon>
        <taxon>Centaurea</taxon>
    </lineage>
</organism>
<dbReference type="InterPro" id="IPR040256">
    <property type="entry name" value="At4g02000-like"/>
</dbReference>
<evidence type="ECO:0000256" key="1">
    <source>
        <dbReference type="SAM" id="MobiDB-lite"/>
    </source>
</evidence>
<dbReference type="InterPro" id="IPR025558">
    <property type="entry name" value="DUF4283"/>
</dbReference>
<feature type="compositionally biased region" description="Low complexity" evidence="1">
    <location>
        <begin position="25"/>
        <end position="35"/>
    </location>
</feature>
<dbReference type="PANTHER" id="PTHR31286">
    <property type="entry name" value="GLYCINE-RICH CELL WALL STRUCTURAL PROTEIN 1.8-LIKE"/>
    <property type="match status" value="1"/>
</dbReference>
<dbReference type="Proteomes" id="UP001172457">
    <property type="component" value="Chromosome 5"/>
</dbReference>
<reference evidence="3" key="1">
    <citation type="submission" date="2023-03" db="EMBL/GenBank/DDBJ databases">
        <title>Chromosome-scale reference genome and RAD-based genetic map of yellow starthistle (Centaurea solstitialis) reveal putative structural variation and QTLs associated with invader traits.</title>
        <authorList>
            <person name="Reatini B."/>
            <person name="Cang F.A."/>
            <person name="Jiang Q."/>
            <person name="Mckibben M.T.W."/>
            <person name="Barker M.S."/>
            <person name="Rieseberg L.H."/>
            <person name="Dlugosch K.M."/>
        </authorList>
    </citation>
    <scope>NUCLEOTIDE SEQUENCE</scope>
    <source>
        <strain evidence="3">CAN-66</strain>
        <tissue evidence="3">Leaf</tissue>
    </source>
</reference>
<evidence type="ECO:0000259" key="2">
    <source>
        <dbReference type="Pfam" id="PF14111"/>
    </source>
</evidence>